<evidence type="ECO:0000313" key="3">
    <source>
        <dbReference type="Proteomes" id="UP000278149"/>
    </source>
</evidence>
<dbReference type="Pfam" id="PF01850">
    <property type="entry name" value="PIN"/>
    <property type="match status" value="1"/>
</dbReference>
<dbReference type="SMART" id="SM00670">
    <property type="entry name" value="PINc"/>
    <property type="match status" value="1"/>
</dbReference>
<comment type="caution">
    <text evidence="2">The sequence shown here is derived from an EMBL/GenBank/DDBJ whole genome shotgun (WGS) entry which is preliminary data.</text>
</comment>
<organism evidence="2 3">
    <name type="scientific">Candidatus Korarchaeum cryptofilum</name>
    <dbReference type="NCBI Taxonomy" id="498846"/>
    <lineage>
        <taxon>Archaea</taxon>
        <taxon>Thermoproteota</taxon>
        <taxon>Candidatus Korarchaeia</taxon>
        <taxon>Candidatus Korarchaeales</taxon>
        <taxon>Candidatus Korarchaeaceae</taxon>
        <taxon>Candidatus Korarchaeum</taxon>
    </lineage>
</organism>
<gene>
    <name evidence="2" type="ORF">D9Q81_06580</name>
</gene>
<feature type="domain" description="PIN" evidence="1">
    <location>
        <begin position="1"/>
        <end position="124"/>
    </location>
</feature>
<name>A0A3R9RI76_9CREN</name>
<evidence type="ECO:0000313" key="2">
    <source>
        <dbReference type="EMBL" id="RSN68222.1"/>
    </source>
</evidence>
<dbReference type="Proteomes" id="UP000278149">
    <property type="component" value="Unassembled WGS sequence"/>
</dbReference>
<dbReference type="RefSeq" id="WP_125742131.1">
    <property type="nucleotide sequence ID" value="NZ_RCOR01000033.1"/>
</dbReference>
<dbReference type="InterPro" id="IPR052106">
    <property type="entry name" value="PINc/VapC_TA"/>
</dbReference>
<dbReference type="CDD" id="cd09854">
    <property type="entry name" value="PIN_VapC-like"/>
    <property type="match status" value="1"/>
</dbReference>
<reference evidence="2 3" key="1">
    <citation type="submission" date="2018-10" db="EMBL/GenBank/DDBJ databases">
        <title>Co-occurring genomic capacity for anaerobic methane metabolism and dissimilatory sulfite reduction discovered in the Korarchaeota.</title>
        <authorList>
            <person name="Mckay L.J."/>
            <person name="Dlakic M."/>
            <person name="Fields M.W."/>
            <person name="Delmont T.O."/>
            <person name="Eren A.M."/>
            <person name="Jay Z.J."/>
            <person name="Klingelsmith K.B."/>
            <person name="Rusch D.B."/>
            <person name="Inskeep W.P."/>
        </authorList>
    </citation>
    <scope>NUCLEOTIDE SEQUENCE [LARGE SCALE GENOMIC DNA]</scope>
    <source>
        <strain evidence="2 3">WS</strain>
    </source>
</reference>
<dbReference type="SUPFAM" id="SSF88723">
    <property type="entry name" value="PIN domain-like"/>
    <property type="match status" value="1"/>
</dbReference>
<dbReference type="PANTHER" id="PTHR38826">
    <property type="entry name" value="RIBONUCLEASE VAPC13"/>
    <property type="match status" value="1"/>
</dbReference>
<dbReference type="PANTHER" id="PTHR38826:SF5">
    <property type="entry name" value="RIBONUCLEASE VAPC13"/>
    <property type="match status" value="1"/>
</dbReference>
<accession>A0A3R9RI76</accession>
<dbReference type="EMBL" id="RCOR01000033">
    <property type="protein sequence ID" value="RSN68222.1"/>
    <property type="molecule type" value="Genomic_DNA"/>
</dbReference>
<protein>
    <submittedName>
        <fullName evidence="2">PIN domain-containing protein</fullName>
    </submittedName>
</protein>
<dbReference type="InterPro" id="IPR029060">
    <property type="entry name" value="PIN-like_dom_sf"/>
</dbReference>
<sequence>MKAFIDAPLLIYLNTVESRELRSSYENFYLDILVKYRAYTDILVLDELIYVSRRKYGVPYELSIEFVRSVVLPYVTLLSIGEEEYSYAVEAIKMGLRPSDAIHIGAMRSNGIKLIVSEDEDFDKVEGVKRIWIGSE</sequence>
<dbReference type="AlphaFoldDB" id="A0A3R9RI76"/>
<dbReference type="Gene3D" id="3.40.50.1010">
    <property type="entry name" value="5'-nuclease"/>
    <property type="match status" value="1"/>
</dbReference>
<evidence type="ECO:0000259" key="1">
    <source>
        <dbReference type="SMART" id="SM00670"/>
    </source>
</evidence>
<dbReference type="InterPro" id="IPR002716">
    <property type="entry name" value="PIN_dom"/>
</dbReference>
<proteinExistence type="predicted"/>